<protein>
    <recommendedName>
        <fullName evidence="5">ABC transporter domain-containing protein</fullName>
    </recommendedName>
</protein>
<keyword evidence="3" id="KW-0067">ATP-binding</keyword>
<dbReference type="Pfam" id="PF00005">
    <property type="entry name" value="ABC_tran"/>
    <property type="match status" value="2"/>
</dbReference>
<dbReference type="Gene3D" id="3.40.50.300">
    <property type="entry name" value="P-loop containing nucleotide triphosphate hydrolases"/>
    <property type="match status" value="2"/>
</dbReference>
<dbReference type="PROSITE" id="PS00211">
    <property type="entry name" value="ABC_TRANSPORTER_1"/>
    <property type="match status" value="2"/>
</dbReference>
<evidence type="ECO:0000313" key="6">
    <source>
        <dbReference type="EMBL" id="CAE8693535.1"/>
    </source>
</evidence>
<gene>
    <name evidence="6" type="ORF">PGLA2088_LOCUS28418</name>
</gene>
<dbReference type="InterPro" id="IPR027417">
    <property type="entry name" value="P-loop_NTPase"/>
</dbReference>
<dbReference type="AlphaFoldDB" id="A0A813K7Y8"/>
<evidence type="ECO:0000256" key="2">
    <source>
        <dbReference type="ARBA" id="ARBA00022741"/>
    </source>
</evidence>
<feature type="domain" description="ABC transporter" evidence="5">
    <location>
        <begin position="343"/>
        <end position="623"/>
    </location>
</feature>
<accession>A0A813K7Y8</accession>
<evidence type="ECO:0000256" key="1">
    <source>
        <dbReference type="ARBA" id="ARBA00022737"/>
    </source>
</evidence>
<dbReference type="PROSITE" id="PS50893">
    <property type="entry name" value="ABC_TRANSPORTER_2"/>
    <property type="match status" value="2"/>
</dbReference>
<feature type="compositionally biased region" description="Basic and acidic residues" evidence="4">
    <location>
        <begin position="706"/>
        <end position="716"/>
    </location>
</feature>
<evidence type="ECO:0000313" key="7">
    <source>
        <dbReference type="Proteomes" id="UP000626109"/>
    </source>
</evidence>
<feature type="region of interest" description="Disordered" evidence="4">
    <location>
        <begin position="462"/>
        <end position="483"/>
    </location>
</feature>
<comment type="caution">
    <text evidence="6">The sequence shown here is derived from an EMBL/GenBank/DDBJ whole genome shotgun (WGS) entry which is preliminary data.</text>
</comment>
<dbReference type="SUPFAM" id="SSF52540">
    <property type="entry name" value="P-loop containing nucleoside triphosphate hydrolases"/>
    <property type="match status" value="2"/>
</dbReference>
<dbReference type="InterPro" id="IPR003593">
    <property type="entry name" value="AAA+_ATPase"/>
</dbReference>
<organism evidence="6 7">
    <name type="scientific">Polarella glacialis</name>
    <name type="common">Dinoflagellate</name>
    <dbReference type="NCBI Taxonomy" id="89957"/>
    <lineage>
        <taxon>Eukaryota</taxon>
        <taxon>Sar</taxon>
        <taxon>Alveolata</taxon>
        <taxon>Dinophyceae</taxon>
        <taxon>Suessiales</taxon>
        <taxon>Suessiaceae</taxon>
        <taxon>Polarella</taxon>
    </lineage>
</organism>
<dbReference type="GO" id="GO:0016887">
    <property type="term" value="F:ATP hydrolysis activity"/>
    <property type="evidence" value="ECO:0007669"/>
    <property type="project" value="InterPro"/>
</dbReference>
<evidence type="ECO:0000259" key="5">
    <source>
        <dbReference type="PROSITE" id="PS50893"/>
    </source>
</evidence>
<keyword evidence="1" id="KW-0677">Repeat</keyword>
<feature type="region of interest" description="Disordered" evidence="4">
    <location>
        <begin position="623"/>
        <end position="722"/>
    </location>
</feature>
<reference evidence="6" key="1">
    <citation type="submission" date="2021-02" db="EMBL/GenBank/DDBJ databases">
        <authorList>
            <person name="Dougan E. K."/>
            <person name="Rhodes N."/>
            <person name="Thang M."/>
            <person name="Chan C."/>
        </authorList>
    </citation>
    <scope>NUCLEOTIDE SEQUENCE</scope>
</reference>
<proteinExistence type="predicted"/>
<dbReference type="SMART" id="SM00382">
    <property type="entry name" value="AAA"/>
    <property type="match status" value="2"/>
</dbReference>
<dbReference type="GO" id="GO:0005524">
    <property type="term" value="F:ATP binding"/>
    <property type="evidence" value="ECO:0007669"/>
    <property type="project" value="UniProtKB-KW"/>
</dbReference>
<dbReference type="InterPro" id="IPR003439">
    <property type="entry name" value="ABC_transporter-like_ATP-bd"/>
</dbReference>
<dbReference type="InterPro" id="IPR017871">
    <property type="entry name" value="ABC_transporter-like_CS"/>
</dbReference>
<dbReference type="EMBL" id="CAJNNW010027876">
    <property type="protein sequence ID" value="CAE8693535.1"/>
    <property type="molecule type" value="Genomic_DNA"/>
</dbReference>
<keyword evidence="2" id="KW-0547">Nucleotide-binding</keyword>
<sequence length="782" mass="86632">MDFGRGELDHLTSEPPCEGVKQLARYGSDSAVRVLTQTTQATHNAVKAEALSVIVGARSLLDDTELKVAEQNRTIEVKLPDGGLKVAKAGTCYGLVGPNGCGKSTLLGLIEERRLPVHASWDVFLVGQHLPPTSCLSSVDEVLNSDVRRTKLLRKQASLEEELLGLAEGAAELFAKVNSGLLEVERSMAKWEGAERDVEDILVALGFQAQEEVIRSHASEPTIATPMDQLSGGWRMKVEMAKALWLQPRLLLLDEPTNHLDFQALRWLQGKLEEYPHTTIVVSHDVSFLHGVCREILWIKDCKLESMPRDMVSQEDLVRMQRRRPLTFKFHVPENDDPQSHGISLHGVEFSYPGVGDSLDKDQQRLFQVNGHVRFSGQSRSVLLGRNGSGKSTFLDLCAGKLSPTKGRVDRTPEIKIGHYSQLTDELDRNPTDTAASFLARQCPEALTAHAGCTRAERLQSALAARSQESEPQGNSSGLMARPRSEIRALKEKRLMELARSFLSQFGFEGDVAVTVPVDRLSGGQKACLKFAMLSLRPAHLLLLDEPTNHLDAEACEALATGLAEFKGGIVVVTHDELLIYRLIHCNWSTSELLVCQDGRLRRERDFGAHCLNALKEQARRAEEAEAAGGRKWKSQVPQPALPDPKSPATTRFSQTTGPAAIPPWLLRAPRAKKMSQAQEEGKQDQPGADASKAPVTAQMAAQRRRSQERGQEKASKTLRTRKWLRQEERGDASWDQILARIKRSAVAQQLRAVNGELFQEDVFVQDLLRRAASPTKQQQQQ</sequence>
<feature type="domain" description="ABC transporter" evidence="5">
    <location>
        <begin position="61"/>
        <end position="326"/>
    </location>
</feature>
<feature type="compositionally biased region" description="Polar residues" evidence="4">
    <location>
        <begin position="648"/>
        <end position="658"/>
    </location>
</feature>
<evidence type="ECO:0000256" key="4">
    <source>
        <dbReference type="SAM" id="MobiDB-lite"/>
    </source>
</evidence>
<dbReference type="InterPro" id="IPR050611">
    <property type="entry name" value="ABCF"/>
</dbReference>
<evidence type="ECO:0000256" key="3">
    <source>
        <dbReference type="ARBA" id="ARBA00022840"/>
    </source>
</evidence>
<dbReference type="Proteomes" id="UP000626109">
    <property type="component" value="Unassembled WGS sequence"/>
</dbReference>
<dbReference type="PANTHER" id="PTHR19211">
    <property type="entry name" value="ATP-BINDING TRANSPORT PROTEIN-RELATED"/>
    <property type="match status" value="1"/>
</dbReference>
<dbReference type="PANTHER" id="PTHR19211:SF14">
    <property type="entry name" value="ATP-BINDING CASSETTE SUB-FAMILY F MEMBER 1"/>
    <property type="match status" value="1"/>
</dbReference>
<name>A0A813K7Y8_POLGL</name>